<reference evidence="1" key="1">
    <citation type="submission" date="2022-12" db="EMBL/GenBank/DDBJ databases">
        <authorList>
            <person name="Webb A."/>
        </authorList>
    </citation>
    <scope>NUCLEOTIDE SEQUENCE</scope>
    <source>
        <strain evidence="1">Hp1</strain>
    </source>
</reference>
<dbReference type="InterPro" id="IPR016162">
    <property type="entry name" value="Ald_DH_N"/>
</dbReference>
<dbReference type="EMBL" id="CANTFL010000122">
    <property type="protein sequence ID" value="CAI5714193.1"/>
    <property type="molecule type" value="Genomic_DNA"/>
</dbReference>
<dbReference type="SUPFAM" id="SSF53720">
    <property type="entry name" value="ALDH-like"/>
    <property type="match status" value="1"/>
</dbReference>
<dbReference type="InterPro" id="IPR016161">
    <property type="entry name" value="Ald_DH/histidinol_DH"/>
</dbReference>
<gene>
    <name evidence="1" type="ORF">HBR001_LOCUS1195</name>
</gene>
<evidence type="ECO:0000313" key="2">
    <source>
        <dbReference type="Proteomes" id="UP001162031"/>
    </source>
</evidence>
<accession>A0AAV0T3V6</accession>
<dbReference type="GO" id="GO:0016491">
    <property type="term" value="F:oxidoreductase activity"/>
    <property type="evidence" value="ECO:0007669"/>
    <property type="project" value="InterPro"/>
</dbReference>
<evidence type="ECO:0000313" key="1">
    <source>
        <dbReference type="EMBL" id="CAI5714193.1"/>
    </source>
</evidence>
<protein>
    <recommendedName>
        <fullName evidence="3">Aldehyde dehydrogenase domain-containing protein</fullName>
    </recommendedName>
</protein>
<evidence type="ECO:0008006" key="3">
    <source>
        <dbReference type="Google" id="ProtNLM"/>
    </source>
</evidence>
<sequence>MHRQIFRYARDVHARRAARAVKTRPHVRSHLFSSPVAVQQTNLLINGVFVPSHSGKTFEMFILATKEKIAEGADAFSADIDADVEAARAAF</sequence>
<keyword evidence="2" id="KW-1185">Reference proteome</keyword>
<organism evidence="1 2">
    <name type="scientific">Hyaloperonospora brassicae</name>
    <name type="common">Brassica downy mildew</name>
    <name type="synonym">Peronospora brassicae</name>
    <dbReference type="NCBI Taxonomy" id="162125"/>
    <lineage>
        <taxon>Eukaryota</taxon>
        <taxon>Sar</taxon>
        <taxon>Stramenopiles</taxon>
        <taxon>Oomycota</taxon>
        <taxon>Peronosporomycetes</taxon>
        <taxon>Peronosporales</taxon>
        <taxon>Peronosporaceae</taxon>
        <taxon>Hyaloperonospora</taxon>
    </lineage>
</organism>
<dbReference type="AlphaFoldDB" id="A0AAV0T3V6"/>
<dbReference type="Gene3D" id="3.40.605.10">
    <property type="entry name" value="Aldehyde Dehydrogenase, Chain A, domain 1"/>
    <property type="match status" value="1"/>
</dbReference>
<proteinExistence type="predicted"/>
<dbReference type="Proteomes" id="UP001162031">
    <property type="component" value="Unassembled WGS sequence"/>
</dbReference>
<name>A0AAV0T3V6_HYABA</name>
<comment type="caution">
    <text evidence="1">The sequence shown here is derived from an EMBL/GenBank/DDBJ whole genome shotgun (WGS) entry which is preliminary data.</text>
</comment>